<evidence type="ECO:0000313" key="2">
    <source>
        <dbReference type="Proteomes" id="UP001165064"/>
    </source>
</evidence>
<protein>
    <submittedName>
        <fullName evidence="1">Unnamed protein product</fullName>
    </submittedName>
</protein>
<comment type="caution">
    <text evidence="1">The sequence shown here is derived from an EMBL/GenBank/DDBJ whole genome shotgun (WGS) entry which is preliminary data.</text>
</comment>
<dbReference type="Proteomes" id="UP001165064">
    <property type="component" value="Unassembled WGS sequence"/>
</dbReference>
<dbReference type="EMBL" id="BSXS01007051">
    <property type="protein sequence ID" value="GME87076.1"/>
    <property type="molecule type" value="Genomic_DNA"/>
</dbReference>
<organism evidence="1 2">
    <name type="scientific">Ambrosiozyma monospora</name>
    <name type="common">Yeast</name>
    <name type="synonym">Endomycopsis monosporus</name>
    <dbReference type="NCBI Taxonomy" id="43982"/>
    <lineage>
        <taxon>Eukaryota</taxon>
        <taxon>Fungi</taxon>
        <taxon>Dikarya</taxon>
        <taxon>Ascomycota</taxon>
        <taxon>Saccharomycotina</taxon>
        <taxon>Pichiomycetes</taxon>
        <taxon>Pichiales</taxon>
        <taxon>Pichiaceae</taxon>
        <taxon>Ambrosiozyma</taxon>
    </lineage>
</organism>
<proteinExistence type="predicted"/>
<reference evidence="1" key="1">
    <citation type="submission" date="2023-04" db="EMBL/GenBank/DDBJ databases">
        <title>Ambrosiozyma monospora NBRC 10751.</title>
        <authorList>
            <person name="Ichikawa N."/>
            <person name="Sato H."/>
            <person name="Tonouchi N."/>
        </authorList>
    </citation>
    <scope>NUCLEOTIDE SEQUENCE</scope>
    <source>
        <strain evidence="1">NBRC 10751</strain>
    </source>
</reference>
<keyword evidence="2" id="KW-1185">Reference proteome</keyword>
<sequence length="139" mass="15885">MKSEVDHLLSLGFICRTDPVTHYAVPFVTWAGKKPRMVIDFRPLNSTTVPLPSSLVPFNHLVADLRGTIMSTLDLSQAHHHLRLHPATEHYATFRVGHDFYCWHVLAFGQKNAGECFCEFVSSVFSDLPWVKFFRMTPL</sequence>
<name>A0ACB5TET1_AMBMO</name>
<accession>A0ACB5TET1</accession>
<gene>
    <name evidence="1" type="ORF">Amon02_000814200</name>
</gene>
<evidence type="ECO:0000313" key="1">
    <source>
        <dbReference type="EMBL" id="GME87076.1"/>
    </source>
</evidence>